<feature type="region of interest" description="Disordered" evidence="10">
    <location>
        <begin position="878"/>
        <end position="919"/>
    </location>
</feature>
<dbReference type="InterPro" id="IPR001806">
    <property type="entry name" value="Small_GTPase"/>
</dbReference>
<evidence type="ECO:0000256" key="3">
    <source>
        <dbReference type="ARBA" id="ARBA00022741"/>
    </source>
</evidence>
<comment type="subcellular location">
    <subcellularLocation>
        <location evidence="1">Cell membrane</location>
        <topology evidence="1">Lipid-anchor</topology>
    </subcellularLocation>
</comment>
<feature type="region of interest" description="Disordered" evidence="10">
    <location>
        <begin position="1531"/>
        <end position="1550"/>
    </location>
</feature>
<evidence type="ECO:0000256" key="1">
    <source>
        <dbReference type="ARBA" id="ARBA00004193"/>
    </source>
</evidence>
<dbReference type="STRING" id="554055.A0A2P6VFH8"/>
<dbReference type="InterPro" id="IPR058543">
    <property type="entry name" value="Beta-prop_RSE1/DDB1/CPSF1_2nd"/>
</dbReference>
<dbReference type="InterPro" id="IPR050209">
    <property type="entry name" value="Rab_GTPases_membrane_traffic"/>
</dbReference>
<name>A0A2P6VFH8_9CHLO</name>
<dbReference type="SUPFAM" id="SSF69322">
    <property type="entry name" value="Tricorn protease domain 2"/>
    <property type="match status" value="1"/>
</dbReference>
<dbReference type="InterPro" id="IPR015943">
    <property type="entry name" value="WD40/YVTN_repeat-like_dom_sf"/>
</dbReference>
<dbReference type="InterPro" id="IPR027417">
    <property type="entry name" value="P-loop_NTPase"/>
</dbReference>
<dbReference type="CDD" id="cd01866">
    <property type="entry name" value="Rab2"/>
    <property type="match status" value="1"/>
</dbReference>
<keyword evidence="3" id="KW-0547">Nucleotide-binding</keyword>
<dbReference type="Proteomes" id="UP000239649">
    <property type="component" value="Unassembled WGS sequence"/>
</dbReference>
<dbReference type="OrthoDB" id="9989112at2759"/>
<dbReference type="InterPro" id="IPR005225">
    <property type="entry name" value="Small_GTP-bd"/>
</dbReference>
<sequence>MNTRPVIVVWWRAPPQAAVVVVHSDDGGAGTAAVAPASSWPATPRQAVAAQVALGVEAHAPDAVPAVPVFSNLERCGGGGFVLAACVAAGNVHLLRVQRTPGGAWQLEAGATQLGNRVTTDPGAAIVVESLSLSQASQHLAPAAAADGGPRLQAAILYCSHWLGGGVRVKHVACLEVEGTAVQSCCWFLRNVDPSTSLVAALPGARTLVAAADRLTLMRHDALQERQVLLTRPMAHPTCAVALSPRLVAVGDAAGGLLLLDLEEGTATGGPALPSPASCLAFLPAEAATEPAGPAGAAPGSAGDAAAAAEVPEGLLYVGSTSSGSTLLQLPAWQAAPLGDAAQLAALVAPISSASLFHDDCGDPRLLACCGQPPHARLALGRLGAALHPLASGGDDLPGLVRLLGVKSSPGATYHRYLLLSCDASAAPGAEDGWTIVLEAAGGELRAAELPGLQLGASTLLASTLQGGCMLQVTQQAVHVFRPAAAGAALSTWLPPGGGLVSLAALQGQYLALACGSAVQVLYCGGTGRLQEECQVALPQQASALALFELGGGSQEVGAEVWLAAGLWVSNEVLLQPLSADQPARRLQLGACQPRSLAVLPAGSSTYLVVGASSGEVLMWRMQVQRSEFGGSSGVQLEEHGWVRAGAAPVTLHLLPITAAGSGACGKGAAVGSSAAAAPSSSGPFLVAVSDQALLLATDPVRASRVAVARLHGGQAVSAACPLISADLPGSGLAYVQGGRLHIGSLDPAAQVRWDELALAGAAAATVAAFLPATGTAAVACTDADGSSSLRLVDAAALQELLKLPMPARCCVTAMAAAHLPCSSGWEQQPGGTGGDAAAARAVQQAPGCKQFLLVALGAAAGAPAVGEAADEEQLLPPASTADTSQPWWRQQQPQPQQQQQQPQHEGASQPQNTQPAPGRAELRVYEVRRRPSHASSSHAGSHGNAAALELVLHGACPVPTAAFSLAAVQPDPEPFDAWLAKAEGSSPGAASSAPSPAAGQQQGQQRLLAAGCHDGAVRLYRLFVDDAGLEARLAVEAGLAAIAAAVEPLGLTAEEGERGAAGQHATAPATAAGRGSGAGLWSQQVALQLIAKAPTCFEGLPTELTASGSTLYARDLLSSLTAYQVQPLAPGRPATLIPLGADLTGRHLGAAMPLGGSSVLAAAHGSGLLLLQRDPAAERARQAAARQRWQLARELGGETVAGGAAAVDGAEPRYTPSMHEAVQLDVAASHQLPGSVAATCPGLLGVPLRHMAELPGGGSGRGSAGAAAEAGQGERQQQQVEAATVVCTSGAVLSARLLAPEQHRTLWQLQRAAEGVAEGDTGRLEVGAAQGGGDDALGRYIIIGDTGVGKSCLLLQFTDKRFQPVHDLTIGVEFGARMINIDGKQIKLQIWDTAGQESFRSITRSYYRGAAGALLVYDITRRETFDHLASWLEDARQHANPNMTIMLIGNKADLAHRRAVSTEEGEQFAKENGLVFLETSAKTALNVEEAFINTARAIHSKIASGVFDVSNESYGIKVGYGAGGAGAGGAPGTIRPGEPAPQQSSSCCS</sequence>
<feature type="compositionally biased region" description="Low complexity" evidence="10">
    <location>
        <begin position="1265"/>
        <end position="1276"/>
    </location>
</feature>
<dbReference type="SMART" id="SM00176">
    <property type="entry name" value="RAN"/>
    <property type="match status" value="1"/>
</dbReference>
<dbReference type="PROSITE" id="PS51419">
    <property type="entry name" value="RAB"/>
    <property type="match status" value="1"/>
</dbReference>
<feature type="compositionally biased region" description="Low complexity" evidence="10">
    <location>
        <begin position="985"/>
        <end position="1006"/>
    </location>
</feature>
<evidence type="ECO:0000256" key="8">
    <source>
        <dbReference type="ARBA" id="ARBA00023289"/>
    </source>
</evidence>
<feature type="compositionally biased region" description="Polar residues" evidence="10">
    <location>
        <begin position="907"/>
        <end position="916"/>
    </location>
</feature>
<protein>
    <submittedName>
        <fullName evidence="12">Rab2 -family small GTPase</fullName>
    </submittedName>
</protein>
<evidence type="ECO:0000256" key="7">
    <source>
        <dbReference type="ARBA" id="ARBA00023288"/>
    </source>
</evidence>
<evidence type="ECO:0000313" key="12">
    <source>
        <dbReference type="EMBL" id="PSC72842.1"/>
    </source>
</evidence>
<keyword evidence="13" id="KW-1185">Reference proteome</keyword>
<dbReference type="PROSITE" id="PS51420">
    <property type="entry name" value="RHO"/>
    <property type="match status" value="1"/>
</dbReference>
<comment type="caution">
    <text evidence="12">The sequence shown here is derived from an EMBL/GenBank/DDBJ whole genome shotgun (WGS) entry which is preliminary data.</text>
</comment>
<evidence type="ECO:0000313" key="13">
    <source>
        <dbReference type="Proteomes" id="UP000239649"/>
    </source>
</evidence>
<dbReference type="Gene3D" id="2.130.10.10">
    <property type="entry name" value="YVTN repeat-like/Quinoprotein amine dehydrogenase"/>
    <property type="match status" value="1"/>
</dbReference>
<organism evidence="12 13">
    <name type="scientific">Micractinium conductrix</name>
    <dbReference type="NCBI Taxonomy" id="554055"/>
    <lineage>
        <taxon>Eukaryota</taxon>
        <taxon>Viridiplantae</taxon>
        <taxon>Chlorophyta</taxon>
        <taxon>core chlorophytes</taxon>
        <taxon>Trebouxiophyceae</taxon>
        <taxon>Chlorellales</taxon>
        <taxon>Chlorellaceae</taxon>
        <taxon>Chlorella clade</taxon>
        <taxon>Micractinium</taxon>
    </lineage>
</organism>
<dbReference type="PANTHER" id="PTHR47979">
    <property type="entry name" value="DRAB11-RELATED"/>
    <property type="match status" value="1"/>
</dbReference>
<keyword evidence="6" id="KW-0472">Membrane</keyword>
<dbReference type="SUPFAM" id="SSF52540">
    <property type="entry name" value="P-loop containing nucleoside triphosphate hydrolases"/>
    <property type="match status" value="1"/>
</dbReference>
<evidence type="ECO:0000256" key="2">
    <source>
        <dbReference type="ARBA" id="ARBA00006270"/>
    </source>
</evidence>
<feature type="compositionally biased region" description="Low complexity" evidence="10">
    <location>
        <begin position="891"/>
        <end position="904"/>
    </location>
</feature>
<dbReference type="GO" id="GO:0005525">
    <property type="term" value="F:GTP binding"/>
    <property type="evidence" value="ECO:0007669"/>
    <property type="project" value="UniProtKB-KW"/>
</dbReference>
<evidence type="ECO:0000256" key="6">
    <source>
        <dbReference type="ARBA" id="ARBA00023136"/>
    </source>
</evidence>
<reference evidence="12 13" key="1">
    <citation type="journal article" date="2018" name="Plant J.">
        <title>Genome sequences of Chlorella sorokiniana UTEX 1602 and Micractinium conductrix SAG 241.80: implications to maltose excretion by a green alga.</title>
        <authorList>
            <person name="Arriola M.B."/>
            <person name="Velmurugan N."/>
            <person name="Zhang Y."/>
            <person name="Plunkett M.H."/>
            <person name="Hondzo H."/>
            <person name="Barney B.M."/>
        </authorList>
    </citation>
    <scope>NUCLEOTIDE SEQUENCE [LARGE SCALE GENOMIC DNA]</scope>
    <source>
        <strain evidence="12 13">SAG 241.80</strain>
    </source>
</reference>
<feature type="region of interest" description="Disordered" evidence="10">
    <location>
        <begin position="983"/>
        <end position="1007"/>
    </location>
</feature>
<dbReference type="SMART" id="SM00175">
    <property type="entry name" value="RAB"/>
    <property type="match status" value="1"/>
</dbReference>
<dbReference type="InterPro" id="IPR011047">
    <property type="entry name" value="Quinoprotein_ADH-like_sf"/>
</dbReference>
<dbReference type="PRINTS" id="PR00449">
    <property type="entry name" value="RASTRNSFRMNG"/>
</dbReference>
<keyword evidence="4" id="KW-0653">Protein transport</keyword>
<dbReference type="FunFam" id="3.40.50.300:FF:000263">
    <property type="entry name" value="Ras-related protein RABB1c"/>
    <property type="match status" value="1"/>
</dbReference>
<dbReference type="Pfam" id="PF00071">
    <property type="entry name" value="Ras"/>
    <property type="match status" value="1"/>
</dbReference>
<dbReference type="NCBIfam" id="TIGR00231">
    <property type="entry name" value="small_GTP"/>
    <property type="match status" value="1"/>
</dbReference>
<dbReference type="GO" id="GO:0015031">
    <property type="term" value="P:protein transport"/>
    <property type="evidence" value="ECO:0007669"/>
    <property type="project" value="UniProtKB-KW"/>
</dbReference>
<dbReference type="SMART" id="SM00173">
    <property type="entry name" value="RAS"/>
    <property type="match status" value="1"/>
</dbReference>
<keyword evidence="4" id="KW-0813">Transport</keyword>
<feature type="compositionally biased region" description="Polar residues" evidence="10">
    <location>
        <begin position="881"/>
        <end position="890"/>
    </location>
</feature>
<keyword evidence="8" id="KW-0636">Prenylation</keyword>
<accession>A0A2P6VFH8</accession>
<dbReference type="Pfam" id="PF23726">
    <property type="entry name" value="Beta-prop_RSE1_2nd"/>
    <property type="match status" value="1"/>
</dbReference>
<dbReference type="GO" id="GO:0003924">
    <property type="term" value="F:GTPase activity"/>
    <property type="evidence" value="ECO:0007669"/>
    <property type="project" value="InterPro"/>
</dbReference>
<dbReference type="SUPFAM" id="SSF50998">
    <property type="entry name" value="Quinoprotein alcohol dehydrogenase-like"/>
    <property type="match status" value="1"/>
</dbReference>
<gene>
    <name evidence="12" type="ORF">C2E20_4038</name>
</gene>
<proteinExistence type="inferred from homology"/>
<evidence type="ECO:0000256" key="9">
    <source>
        <dbReference type="ARBA" id="ARBA00025673"/>
    </source>
</evidence>
<evidence type="ECO:0000256" key="5">
    <source>
        <dbReference type="ARBA" id="ARBA00023134"/>
    </source>
</evidence>
<dbReference type="EMBL" id="LHPF02000009">
    <property type="protein sequence ID" value="PSC72842.1"/>
    <property type="molecule type" value="Genomic_DNA"/>
</dbReference>
<evidence type="ECO:0000256" key="10">
    <source>
        <dbReference type="SAM" id="MobiDB-lite"/>
    </source>
</evidence>
<comment type="similarity">
    <text evidence="2">Belongs to the small GTPase superfamily. Rab family.</text>
</comment>
<dbReference type="SMART" id="SM00174">
    <property type="entry name" value="RHO"/>
    <property type="match status" value="1"/>
</dbReference>
<dbReference type="GO" id="GO:0005886">
    <property type="term" value="C:plasma membrane"/>
    <property type="evidence" value="ECO:0007669"/>
    <property type="project" value="UniProtKB-SubCell"/>
</dbReference>
<feature type="region of interest" description="Disordered" evidence="10">
    <location>
        <begin position="1255"/>
        <end position="1276"/>
    </location>
</feature>
<dbReference type="Gene3D" id="3.40.50.300">
    <property type="entry name" value="P-loop containing nucleotide triphosphate hydrolases"/>
    <property type="match status" value="1"/>
</dbReference>
<evidence type="ECO:0000256" key="4">
    <source>
        <dbReference type="ARBA" id="ARBA00022927"/>
    </source>
</evidence>
<keyword evidence="7" id="KW-0449">Lipoprotein</keyword>
<dbReference type="PROSITE" id="PS51421">
    <property type="entry name" value="RAS"/>
    <property type="match status" value="1"/>
</dbReference>
<evidence type="ECO:0000259" key="11">
    <source>
        <dbReference type="Pfam" id="PF23726"/>
    </source>
</evidence>
<keyword evidence="5" id="KW-0342">GTP-binding</keyword>
<comment type="function">
    <text evidence="9">Protein transport. Probably involved in vesicular traffic.</text>
</comment>
<feature type="domain" description="RSE1/DDB1/CPSF1 second beta-propeller" evidence="11">
    <location>
        <begin position="397"/>
        <end position="746"/>
    </location>
</feature>